<dbReference type="Proteomes" id="UP000541444">
    <property type="component" value="Unassembled WGS sequence"/>
</dbReference>
<proteinExistence type="predicted"/>
<reference evidence="1 2" key="1">
    <citation type="journal article" date="2020" name="IScience">
        <title>Genome Sequencing of the Endangered Kingdonia uniflora (Circaeasteraceae, Ranunculales) Reveals Potential Mechanisms of Evolutionary Specialization.</title>
        <authorList>
            <person name="Sun Y."/>
            <person name="Deng T."/>
            <person name="Zhang A."/>
            <person name="Moore M.J."/>
            <person name="Landis J.B."/>
            <person name="Lin N."/>
            <person name="Zhang H."/>
            <person name="Zhang X."/>
            <person name="Huang J."/>
            <person name="Zhang X."/>
            <person name="Sun H."/>
            <person name="Wang H."/>
        </authorList>
    </citation>
    <scope>NUCLEOTIDE SEQUENCE [LARGE SCALE GENOMIC DNA]</scope>
    <source>
        <strain evidence="1">TB1705</strain>
        <tissue evidence="1">Leaf</tissue>
    </source>
</reference>
<organism evidence="1 2">
    <name type="scientific">Kingdonia uniflora</name>
    <dbReference type="NCBI Taxonomy" id="39325"/>
    <lineage>
        <taxon>Eukaryota</taxon>
        <taxon>Viridiplantae</taxon>
        <taxon>Streptophyta</taxon>
        <taxon>Embryophyta</taxon>
        <taxon>Tracheophyta</taxon>
        <taxon>Spermatophyta</taxon>
        <taxon>Magnoliopsida</taxon>
        <taxon>Ranunculales</taxon>
        <taxon>Circaeasteraceae</taxon>
        <taxon>Kingdonia</taxon>
    </lineage>
</organism>
<gene>
    <name evidence="1" type="ORF">GIB67_036588</name>
</gene>
<dbReference type="OrthoDB" id="1562734at2759"/>
<sequence>MNVIQNMDPVGLQYILGIPKKIWSNLYIPMSRYGVAYTNHVESWNNVILKVNDLPIHVFIEELHRICSEISYTYREEAKMSQVRLMPWATDRCENRKFVADLLTCRVCTSRHNFQMISNGITDSLNIEDGTCSFHWWQTMGIPCEYGVRALDLANVDPTTHIFEYFANDTYKVVYKLIWVPIRGIVQWKILKTNQRVYAPIPTV</sequence>
<comment type="caution">
    <text evidence="1">The sequence shown here is derived from an EMBL/GenBank/DDBJ whole genome shotgun (WGS) entry which is preliminary data.</text>
</comment>
<accession>A0A7J7MEL2</accession>
<protein>
    <submittedName>
        <fullName evidence="1">Uncharacterized protein</fullName>
    </submittedName>
</protein>
<dbReference type="EMBL" id="JACGCM010001570">
    <property type="protein sequence ID" value="KAF6153242.1"/>
    <property type="molecule type" value="Genomic_DNA"/>
</dbReference>
<evidence type="ECO:0000313" key="1">
    <source>
        <dbReference type="EMBL" id="KAF6153242.1"/>
    </source>
</evidence>
<keyword evidence="2" id="KW-1185">Reference proteome</keyword>
<dbReference type="AlphaFoldDB" id="A0A7J7MEL2"/>
<evidence type="ECO:0000313" key="2">
    <source>
        <dbReference type="Proteomes" id="UP000541444"/>
    </source>
</evidence>
<name>A0A7J7MEL2_9MAGN</name>